<reference evidence="1" key="1">
    <citation type="submission" date="2023-10" db="EMBL/GenBank/DDBJ databases">
        <title>Genome assembly of Pristionchus species.</title>
        <authorList>
            <person name="Yoshida K."/>
            <person name="Sommer R.J."/>
        </authorList>
    </citation>
    <scope>NUCLEOTIDE SEQUENCE</scope>
    <source>
        <strain evidence="1">RS0144</strain>
    </source>
</reference>
<organism evidence="1 2">
    <name type="scientific">Pristionchus entomophagus</name>
    <dbReference type="NCBI Taxonomy" id="358040"/>
    <lineage>
        <taxon>Eukaryota</taxon>
        <taxon>Metazoa</taxon>
        <taxon>Ecdysozoa</taxon>
        <taxon>Nematoda</taxon>
        <taxon>Chromadorea</taxon>
        <taxon>Rhabditida</taxon>
        <taxon>Rhabditina</taxon>
        <taxon>Diplogasteromorpha</taxon>
        <taxon>Diplogasteroidea</taxon>
        <taxon>Neodiplogasteridae</taxon>
        <taxon>Pristionchus</taxon>
    </lineage>
</organism>
<protein>
    <submittedName>
        <fullName evidence="1">Uncharacterized protein</fullName>
    </submittedName>
</protein>
<dbReference type="EMBL" id="BTSX01000003">
    <property type="protein sequence ID" value="GMS90340.1"/>
    <property type="molecule type" value="Genomic_DNA"/>
</dbReference>
<feature type="non-terminal residue" evidence="1">
    <location>
        <position position="85"/>
    </location>
</feature>
<sequence length="85" mass="9902">QISLSKLPPPIGYDREIGGKKEDYFDILGLPTELISHTSSLLEMEDRLRARVNKRLNIIEFESKYHVESLLIEEAVEEEEEKEDE</sequence>
<evidence type="ECO:0000313" key="2">
    <source>
        <dbReference type="Proteomes" id="UP001432027"/>
    </source>
</evidence>
<name>A0AAV5T5G2_9BILA</name>
<keyword evidence="2" id="KW-1185">Reference proteome</keyword>
<gene>
    <name evidence="1" type="ORF">PENTCL1PPCAC_12515</name>
</gene>
<dbReference type="Proteomes" id="UP001432027">
    <property type="component" value="Unassembled WGS sequence"/>
</dbReference>
<accession>A0AAV5T5G2</accession>
<dbReference type="AlphaFoldDB" id="A0AAV5T5G2"/>
<proteinExistence type="predicted"/>
<evidence type="ECO:0000313" key="1">
    <source>
        <dbReference type="EMBL" id="GMS90340.1"/>
    </source>
</evidence>
<feature type="non-terminal residue" evidence="1">
    <location>
        <position position="1"/>
    </location>
</feature>
<comment type="caution">
    <text evidence="1">The sequence shown here is derived from an EMBL/GenBank/DDBJ whole genome shotgun (WGS) entry which is preliminary data.</text>
</comment>